<keyword evidence="1" id="KW-0472">Membrane</keyword>
<comment type="caution">
    <text evidence="2">The sequence shown here is derived from an EMBL/GenBank/DDBJ whole genome shotgun (WGS) entry which is preliminary data.</text>
</comment>
<keyword evidence="3" id="KW-1185">Reference proteome</keyword>
<keyword evidence="1" id="KW-0812">Transmembrane</keyword>
<organism evidence="2 3">
    <name type="scientific">Pseudoduganella rivuli</name>
    <dbReference type="NCBI Taxonomy" id="2666085"/>
    <lineage>
        <taxon>Bacteria</taxon>
        <taxon>Pseudomonadati</taxon>
        <taxon>Pseudomonadota</taxon>
        <taxon>Betaproteobacteria</taxon>
        <taxon>Burkholderiales</taxon>
        <taxon>Oxalobacteraceae</taxon>
        <taxon>Telluria group</taxon>
        <taxon>Pseudoduganella</taxon>
    </lineage>
</organism>
<name>A0A7X2LXA0_9BURK</name>
<evidence type="ECO:0000256" key="1">
    <source>
        <dbReference type="SAM" id="Phobius"/>
    </source>
</evidence>
<sequence>MADPVHPRPLVTKGFLLAGAYNVFGMLLFSQLFMNPLLASTDPAVFSWLGQVGIVLWGLAYWAVANTYHHVPKLVAVFAFEKLVYTLAWLRWLSEKAQTLPAIANESPLTAVFFSVYGAGELVFCLFFAWTALQVGKAR</sequence>
<protein>
    <submittedName>
        <fullName evidence="2">Uncharacterized protein</fullName>
    </submittedName>
</protein>
<feature type="transmembrane region" description="Helical" evidence="1">
    <location>
        <begin position="71"/>
        <end position="92"/>
    </location>
</feature>
<reference evidence="2 3" key="1">
    <citation type="submission" date="2019-11" db="EMBL/GenBank/DDBJ databases">
        <title>Novel species isolated from a subtropical stream in China.</title>
        <authorList>
            <person name="Lu H."/>
        </authorList>
    </citation>
    <scope>NUCLEOTIDE SEQUENCE [LARGE SCALE GENOMIC DNA]</scope>
    <source>
        <strain evidence="2 3">FT92W</strain>
    </source>
</reference>
<feature type="transmembrane region" description="Helical" evidence="1">
    <location>
        <begin position="112"/>
        <end position="133"/>
    </location>
</feature>
<evidence type="ECO:0000313" key="2">
    <source>
        <dbReference type="EMBL" id="MRV75992.1"/>
    </source>
</evidence>
<feature type="transmembrane region" description="Helical" evidence="1">
    <location>
        <begin position="15"/>
        <end position="33"/>
    </location>
</feature>
<keyword evidence="1" id="KW-1133">Transmembrane helix</keyword>
<dbReference type="Proteomes" id="UP000446768">
    <property type="component" value="Unassembled WGS sequence"/>
</dbReference>
<dbReference type="RefSeq" id="WP_154381069.1">
    <property type="nucleotide sequence ID" value="NZ_WKJJ01000026.1"/>
</dbReference>
<accession>A0A7X2LXA0</accession>
<dbReference type="EMBL" id="WKJJ01000026">
    <property type="protein sequence ID" value="MRV75992.1"/>
    <property type="molecule type" value="Genomic_DNA"/>
</dbReference>
<evidence type="ECO:0000313" key="3">
    <source>
        <dbReference type="Proteomes" id="UP000446768"/>
    </source>
</evidence>
<feature type="transmembrane region" description="Helical" evidence="1">
    <location>
        <begin position="45"/>
        <end position="64"/>
    </location>
</feature>
<dbReference type="AlphaFoldDB" id="A0A7X2LXA0"/>
<proteinExistence type="predicted"/>
<gene>
    <name evidence="2" type="ORF">GJ700_30190</name>
</gene>